<accession>A0A9P5WYD7</accession>
<reference evidence="2" key="1">
    <citation type="submission" date="2020-11" db="EMBL/GenBank/DDBJ databases">
        <authorList>
            <consortium name="DOE Joint Genome Institute"/>
            <person name="Ahrendt S."/>
            <person name="Riley R."/>
            <person name="Andreopoulos W."/>
            <person name="Labutti K."/>
            <person name="Pangilinan J."/>
            <person name="Ruiz-Duenas F.J."/>
            <person name="Barrasa J.M."/>
            <person name="Sanchez-Garcia M."/>
            <person name="Camarero S."/>
            <person name="Miyauchi S."/>
            <person name="Serrano A."/>
            <person name="Linde D."/>
            <person name="Babiker R."/>
            <person name="Drula E."/>
            <person name="Ayuso-Fernandez I."/>
            <person name="Pacheco R."/>
            <person name="Padilla G."/>
            <person name="Ferreira P."/>
            <person name="Barriuso J."/>
            <person name="Kellner H."/>
            <person name="Castanera R."/>
            <person name="Alfaro M."/>
            <person name="Ramirez L."/>
            <person name="Pisabarro A.G."/>
            <person name="Kuo A."/>
            <person name="Tritt A."/>
            <person name="Lipzen A."/>
            <person name="He G."/>
            <person name="Yan M."/>
            <person name="Ng V."/>
            <person name="Cullen D."/>
            <person name="Martin F."/>
            <person name="Rosso M.-N."/>
            <person name="Henrissat B."/>
            <person name="Hibbett D."/>
            <person name="Martinez A.T."/>
            <person name="Grigoriev I.V."/>
        </authorList>
    </citation>
    <scope>NUCLEOTIDE SEQUENCE</scope>
    <source>
        <strain evidence="2">MF-IS2</strain>
    </source>
</reference>
<evidence type="ECO:0000313" key="2">
    <source>
        <dbReference type="EMBL" id="KAF9440007.1"/>
    </source>
</evidence>
<feature type="compositionally biased region" description="Polar residues" evidence="1">
    <location>
        <begin position="47"/>
        <end position="68"/>
    </location>
</feature>
<organism evidence="2 3">
    <name type="scientific">Macrolepiota fuliginosa MF-IS2</name>
    <dbReference type="NCBI Taxonomy" id="1400762"/>
    <lineage>
        <taxon>Eukaryota</taxon>
        <taxon>Fungi</taxon>
        <taxon>Dikarya</taxon>
        <taxon>Basidiomycota</taxon>
        <taxon>Agaricomycotina</taxon>
        <taxon>Agaricomycetes</taxon>
        <taxon>Agaricomycetidae</taxon>
        <taxon>Agaricales</taxon>
        <taxon>Agaricineae</taxon>
        <taxon>Agaricaceae</taxon>
        <taxon>Macrolepiota</taxon>
    </lineage>
</organism>
<comment type="caution">
    <text evidence="2">The sequence shown here is derived from an EMBL/GenBank/DDBJ whole genome shotgun (WGS) entry which is preliminary data.</text>
</comment>
<dbReference type="EMBL" id="MU153015">
    <property type="protein sequence ID" value="KAF9440007.1"/>
    <property type="molecule type" value="Genomic_DNA"/>
</dbReference>
<sequence length="140" mass="15009">MLLKKAKSKFKKHYTRAEAPVVSPAISDDPASSSPPGNATCAGPIPSLSTASRPQTGSPQSIEYSQASSDHRAPDHQSELYGPAFSPPERLRAPTTLTGGGYFQGAQNVTFNQPVTMIDQNNPQWLGMPSYIFPLPDLIP</sequence>
<feature type="compositionally biased region" description="Low complexity" evidence="1">
    <location>
        <begin position="23"/>
        <end position="36"/>
    </location>
</feature>
<feature type="region of interest" description="Disordered" evidence="1">
    <location>
        <begin position="1"/>
        <end position="99"/>
    </location>
</feature>
<proteinExistence type="predicted"/>
<protein>
    <submittedName>
        <fullName evidence="2">Uncharacterized protein</fullName>
    </submittedName>
</protein>
<feature type="compositionally biased region" description="Basic residues" evidence="1">
    <location>
        <begin position="1"/>
        <end position="14"/>
    </location>
</feature>
<keyword evidence="3" id="KW-1185">Reference proteome</keyword>
<dbReference type="AlphaFoldDB" id="A0A9P5WYD7"/>
<name>A0A9P5WYD7_9AGAR</name>
<evidence type="ECO:0000313" key="3">
    <source>
        <dbReference type="Proteomes" id="UP000807342"/>
    </source>
</evidence>
<feature type="compositionally biased region" description="Basic and acidic residues" evidence="1">
    <location>
        <begin position="69"/>
        <end position="78"/>
    </location>
</feature>
<dbReference type="Proteomes" id="UP000807342">
    <property type="component" value="Unassembled WGS sequence"/>
</dbReference>
<gene>
    <name evidence="2" type="ORF">P691DRAFT_780163</name>
</gene>
<evidence type="ECO:0000256" key="1">
    <source>
        <dbReference type="SAM" id="MobiDB-lite"/>
    </source>
</evidence>